<dbReference type="EMBL" id="ML143565">
    <property type="protein sequence ID" value="TBU21958.1"/>
    <property type="molecule type" value="Genomic_DNA"/>
</dbReference>
<gene>
    <name evidence="2" type="ORF">BD311DRAFT_677152</name>
</gene>
<name>A0A4Q9M778_9APHY</name>
<accession>A0A4Q9M778</accession>
<evidence type="ECO:0000313" key="2">
    <source>
        <dbReference type="EMBL" id="TBU21958.1"/>
    </source>
</evidence>
<proteinExistence type="predicted"/>
<evidence type="ECO:0000256" key="1">
    <source>
        <dbReference type="SAM" id="Phobius"/>
    </source>
</evidence>
<dbReference type="Proteomes" id="UP000292957">
    <property type="component" value="Unassembled WGS sequence"/>
</dbReference>
<sequence length="73" mass="8308">MKISRQMSLMTFTSYEGVQYFFILVALNVIQLGLTLSSNADLSAHVNTIAVSKHLYVLRSISRSIPWILPHRE</sequence>
<feature type="transmembrane region" description="Helical" evidence="1">
    <location>
        <begin position="20"/>
        <end position="38"/>
    </location>
</feature>
<keyword evidence="1" id="KW-0812">Transmembrane</keyword>
<organism evidence="2">
    <name type="scientific">Dichomitus squalens</name>
    <dbReference type="NCBI Taxonomy" id="114155"/>
    <lineage>
        <taxon>Eukaryota</taxon>
        <taxon>Fungi</taxon>
        <taxon>Dikarya</taxon>
        <taxon>Basidiomycota</taxon>
        <taxon>Agaricomycotina</taxon>
        <taxon>Agaricomycetes</taxon>
        <taxon>Polyporales</taxon>
        <taxon>Polyporaceae</taxon>
        <taxon>Dichomitus</taxon>
    </lineage>
</organism>
<reference evidence="2" key="1">
    <citation type="submission" date="2019-01" db="EMBL/GenBank/DDBJ databases">
        <title>Draft genome sequences of three monokaryotic isolates of the white-rot basidiomycete fungus Dichomitus squalens.</title>
        <authorList>
            <consortium name="DOE Joint Genome Institute"/>
            <person name="Lopez S.C."/>
            <person name="Andreopoulos B."/>
            <person name="Pangilinan J."/>
            <person name="Lipzen A."/>
            <person name="Riley R."/>
            <person name="Ahrendt S."/>
            <person name="Ng V."/>
            <person name="Barry K."/>
            <person name="Daum C."/>
            <person name="Grigoriev I.V."/>
            <person name="Hilden K.S."/>
            <person name="Makela M.R."/>
            <person name="de Vries R.P."/>
        </authorList>
    </citation>
    <scope>NUCLEOTIDE SEQUENCE [LARGE SCALE GENOMIC DNA]</scope>
    <source>
        <strain evidence="2">OM18370.1</strain>
    </source>
</reference>
<keyword evidence="1" id="KW-0472">Membrane</keyword>
<protein>
    <submittedName>
        <fullName evidence="2">Uncharacterized protein</fullName>
    </submittedName>
</protein>
<dbReference type="AlphaFoldDB" id="A0A4Q9M778"/>
<keyword evidence="1" id="KW-1133">Transmembrane helix</keyword>